<evidence type="ECO:0000256" key="7">
    <source>
        <dbReference type="ARBA" id="ARBA00023010"/>
    </source>
</evidence>
<dbReference type="AlphaFoldDB" id="A0A448ZXY1"/>
<dbReference type="GO" id="GO:0005886">
    <property type="term" value="C:plasma membrane"/>
    <property type="evidence" value="ECO:0007669"/>
    <property type="project" value="UniProtKB-SubCell"/>
</dbReference>
<comment type="subcellular location">
    <subcellularLocation>
        <location evidence="9">Cell membrane</location>
        <topology evidence="9">Multi-pass membrane protein</topology>
    </subcellularLocation>
    <subcellularLocation>
        <location evidence="1">Membrane</location>
        <topology evidence="1">Multi-pass membrane protein</topology>
    </subcellularLocation>
</comment>
<feature type="transmembrane region" description="Helical" evidence="9">
    <location>
        <begin position="60"/>
        <end position="80"/>
    </location>
</feature>
<protein>
    <recommendedName>
        <fullName evidence="9">Protein-export membrane protein SecG</fullName>
    </recommendedName>
</protein>
<evidence type="ECO:0000313" key="10">
    <source>
        <dbReference type="EMBL" id="VEU56120.1"/>
    </source>
</evidence>
<keyword evidence="3 9" id="KW-0813">Transport</keyword>
<evidence type="ECO:0000256" key="4">
    <source>
        <dbReference type="ARBA" id="ARBA00022692"/>
    </source>
</evidence>
<evidence type="ECO:0000256" key="8">
    <source>
        <dbReference type="ARBA" id="ARBA00023136"/>
    </source>
</evidence>
<keyword evidence="4 9" id="KW-0812">Transmembrane</keyword>
<keyword evidence="8 9" id="KW-0472">Membrane</keyword>
<sequence length="83" mass="9122">MKTTSVILTAILMIVSFLIIFISLLLAPDSNSFSGALVGSGDLDLFKVSKERGIKKLLKWSMYSLGILLFIFSIVLRISLQKG</sequence>
<feature type="transmembrane region" description="Helical" evidence="9">
    <location>
        <begin position="6"/>
        <end position="27"/>
    </location>
</feature>
<dbReference type="NCBIfam" id="TIGR00810">
    <property type="entry name" value="secG"/>
    <property type="match status" value="1"/>
</dbReference>
<keyword evidence="5 9" id="KW-0653">Protein transport</keyword>
<evidence type="ECO:0000256" key="3">
    <source>
        <dbReference type="ARBA" id="ARBA00022448"/>
    </source>
</evidence>
<evidence type="ECO:0000256" key="5">
    <source>
        <dbReference type="ARBA" id="ARBA00022927"/>
    </source>
</evidence>
<accession>A0A448ZXY1</accession>
<dbReference type="GO" id="GO:0009306">
    <property type="term" value="P:protein secretion"/>
    <property type="evidence" value="ECO:0007669"/>
    <property type="project" value="UniProtKB-UniRule"/>
</dbReference>
<organism evidence="10">
    <name type="scientific">Metamycoplasma salivarium</name>
    <name type="common">Mycoplasma salivarium</name>
    <dbReference type="NCBI Taxonomy" id="2124"/>
    <lineage>
        <taxon>Bacteria</taxon>
        <taxon>Bacillati</taxon>
        <taxon>Mycoplasmatota</taxon>
        <taxon>Mycoplasmoidales</taxon>
        <taxon>Metamycoplasmataceae</taxon>
        <taxon>Metamycoplasma</taxon>
    </lineage>
</organism>
<keyword evidence="7 9" id="KW-0811">Translocation</keyword>
<geneLocation type="plasmid" evidence="10">
    <name>2</name>
</geneLocation>
<reference evidence="10" key="1">
    <citation type="submission" date="2019-01" db="EMBL/GenBank/DDBJ databases">
        <authorList>
            <consortium name="Pathogen Informatics"/>
        </authorList>
    </citation>
    <scope>NUCLEOTIDE SEQUENCE [LARGE SCALE GENOMIC DNA]</scope>
    <source>
        <strain evidence="10">NCTC10113</strain>
    </source>
</reference>
<evidence type="ECO:0000256" key="6">
    <source>
        <dbReference type="ARBA" id="ARBA00022989"/>
    </source>
</evidence>
<evidence type="ECO:0000256" key="2">
    <source>
        <dbReference type="ARBA" id="ARBA00008445"/>
    </source>
</evidence>
<comment type="function">
    <text evidence="9">Involved in protein export. Participates in an early event of protein translocation.</text>
</comment>
<keyword evidence="9" id="KW-1003">Cell membrane</keyword>
<proteinExistence type="inferred from homology"/>
<gene>
    <name evidence="10" type="primary">secG_2</name>
    <name evidence="10" type="ORF">NCTC10113_01003</name>
</gene>
<dbReference type="Pfam" id="PF03840">
    <property type="entry name" value="SecG"/>
    <property type="match status" value="1"/>
</dbReference>
<comment type="similarity">
    <text evidence="2 9">Belongs to the SecG family.</text>
</comment>
<name>A0A448ZXY1_METSV</name>
<evidence type="ECO:0000256" key="1">
    <source>
        <dbReference type="ARBA" id="ARBA00004141"/>
    </source>
</evidence>
<dbReference type="EMBL" id="LR214939">
    <property type="protein sequence ID" value="VEU56120.1"/>
    <property type="molecule type" value="Genomic_DNA"/>
</dbReference>
<evidence type="ECO:0000256" key="9">
    <source>
        <dbReference type="RuleBase" id="RU365087"/>
    </source>
</evidence>
<keyword evidence="10" id="KW-0614">Plasmid</keyword>
<keyword evidence="6 9" id="KW-1133">Transmembrane helix</keyword>
<dbReference type="RefSeq" id="WP_024543993.1">
    <property type="nucleotide sequence ID" value="NZ_LR214938.2"/>
</dbReference>
<dbReference type="GO" id="GO:0015450">
    <property type="term" value="F:protein-transporting ATPase activity"/>
    <property type="evidence" value="ECO:0007669"/>
    <property type="project" value="UniProtKB-UniRule"/>
</dbReference>
<dbReference type="InterPro" id="IPR004692">
    <property type="entry name" value="SecG"/>
</dbReference>